<dbReference type="AlphaFoldDB" id="A0ABD0J4T0"/>
<protein>
    <submittedName>
        <fullName evidence="1">Uncharacterized protein</fullName>
    </submittedName>
</protein>
<dbReference type="Proteomes" id="UP001519460">
    <property type="component" value="Unassembled WGS sequence"/>
</dbReference>
<evidence type="ECO:0000313" key="2">
    <source>
        <dbReference type="Proteomes" id="UP001519460"/>
    </source>
</evidence>
<organism evidence="1 2">
    <name type="scientific">Batillaria attramentaria</name>
    <dbReference type="NCBI Taxonomy" id="370345"/>
    <lineage>
        <taxon>Eukaryota</taxon>
        <taxon>Metazoa</taxon>
        <taxon>Spiralia</taxon>
        <taxon>Lophotrochozoa</taxon>
        <taxon>Mollusca</taxon>
        <taxon>Gastropoda</taxon>
        <taxon>Caenogastropoda</taxon>
        <taxon>Sorbeoconcha</taxon>
        <taxon>Cerithioidea</taxon>
        <taxon>Batillariidae</taxon>
        <taxon>Batillaria</taxon>
    </lineage>
</organism>
<keyword evidence="2" id="KW-1185">Reference proteome</keyword>
<dbReference type="EMBL" id="JACVVK020000652">
    <property type="protein sequence ID" value="KAK7460324.1"/>
    <property type="molecule type" value="Genomic_DNA"/>
</dbReference>
<sequence length="69" mass="7391">EKHLTEYEVVGAEDVGSIGNLFCLCRTAEAIHLSVGTVPRYLPSRECLTSQKGIVVGGSKVKLLGMSLE</sequence>
<proteinExistence type="predicted"/>
<name>A0ABD0J4T0_9CAEN</name>
<gene>
    <name evidence="1" type="ORF">BaRGS_00038912</name>
</gene>
<comment type="caution">
    <text evidence="1">The sequence shown here is derived from an EMBL/GenBank/DDBJ whole genome shotgun (WGS) entry which is preliminary data.</text>
</comment>
<accession>A0ABD0J4T0</accession>
<feature type="non-terminal residue" evidence="1">
    <location>
        <position position="1"/>
    </location>
</feature>
<evidence type="ECO:0000313" key="1">
    <source>
        <dbReference type="EMBL" id="KAK7460324.1"/>
    </source>
</evidence>
<reference evidence="1 2" key="1">
    <citation type="journal article" date="2023" name="Sci. Data">
        <title>Genome assembly of the Korean intertidal mud-creeper Batillaria attramentaria.</title>
        <authorList>
            <person name="Patra A.K."/>
            <person name="Ho P.T."/>
            <person name="Jun S."/>
            <person name="Lee S.J."/>
            <person name="Kim Y."/>
            <person name="Won Y.J."/>
        </authorList>
    </citation>
    <scope>NUCLEOTIDE SEQUENCE [LARGE SCALE GENOMIC DNA]</scope>
    <source>
        <strain evidence="1">Wonlab-2016</strain>
    </source>
</reference>